<evidence type="ECO:0000256" key="7">
    <source>
        <dbReference type="ARBA" id="ARBA00023172"/>
    </source>
</evidence>
<dbReference type="InterPro" id="IPR011010">
    <property type="entry name" value="DNA_brk_join_enz"/>
</dbReference>
<dbReference type="SUPFAM" id="SSF56349">
    <property type="entry name" value="DNA breaking-rejoining enzymes"/>
    <property type="match status" value="1"/>
</dbReference>
<dbReference type="InterPro" id="IPR010998">
    <property type="entry name" value="Integrase_recombinase_N"/>
</dbReference>
<feature type="active site" evidence="9">
    <location>
        <position position="146"/>
    </location>
</feature>
<dbReference type="InterPro" id="IPR004107">
    <property type="entry name" value="Integrase_SAM-like_N"/>
</dbReference>
<dbReference type="Pfam" id="PF00589">
    <property type="entry name" value="Phage_integrase"/>
    <property type="match status" value="1"/>
</dbReference>
<feature type="active site" evidence="9">
    <location>
        <position position="266"/>
    </location>
</feature>
<evidence type="ECO:0000256" key="1">
    <source>
        <dbReference type="ARBA" id="ARBA00004496"/>
    </source>
</evidence>
<keyword evidence="4 9" id="KW-0159">Chromosome partition</keyword>
<dbReference type="Gene3D" id="1.10.443.10">
    <property type="entry name" value="Intergrase catalytic core"/>
    <property type="match status" value="1"/>
</dbReference>
<evidence type="ECO:0000313" key="13">
    <source>
        <dbReference type="Proteomes" id="UP000824112"/>
    </source>
</evidence>
<keyword evidence="2 9" id="KW-0963">Cytoplasm</keyword>
<evidence type="ECO:0000256" key="3">
    <source>
        <dbReference type="ARBA" id="ARBA00022618"/>
    </source>
</evidence>
<organism evidence="12 13">
    <name type="scientific">Candidatus Gallibacteroides avistercoris</name>
    <dbReference type="NCBI Taxonomy" id="2840833"/>
    <lineage>
        <taxon>Bacteria</taxon>
        <taxon>Pseudomonadati</taxon>
        <taxon>Bacteroidota</taxon>
        <taxon>Bacteroidia</taxon>
        <taxon>Bacteroidales</taxon>
        <taxon>Bacteroidaceae</taxon>
        <taxon>Bacteroidaceae incertae sedis</taxon>
        <taxon>Candidatus Gallibacteroides</taxon>
    </lineage>
</organism>
<dbReference type="GO" id="GO:0051301">
    <property type="term" value="P:cell division"/>
    <property type="evidence" value="ECO:0007669"/>
    <property type="project" value="UniProtKB-KW"/>
</dbReference>
<evidence type="ECO:0000259" key="10">
    <source>
        <dbReference type="PROSITE" id="PS51898"/>
    </source>
</evidence>
<dbReference type="InterPro" id="IPR044068">
    <property type="entry name" value="CB"/>
</dbReference>
<evidence type="ECO:0000259" key="11">
    <source>
        <dbReference type="PROSITE" id="PS51900"/>
    </source>
</evidence>
<dbReference type="PROSITE" id="PS51900">
    <property type="entry name" value="CB"/>
    <property type="match status" value="1"/>
</dbReference>
<evidence type="ECO:0000256" key="8">
    <source>
        <dbReference type="ARBA" id="ARBA00023306"/>
    </source>
</evidence>
<dbReference type="PANTHER" id="PTHR30349:SF77">
    <property type="entry name" value="TYROSINE RECOMBINASE XERC"/>
    <property type="match status" value="1"/>
</dbReference>
<proteinExistence type="inferred from homology"/>
<dbReference type="Gene3D" id="1.10.150.130">
    <property type="match status" value="1"/>
</dbReference>
<dbReference type="InterPro" id="IPR023009">
    <property type="entry name" value="Tyrosine_recombinase_XerC/XerD"/>
</dbReference>
<dbReference type="EMBL" id="DVNA01000119">
    <property type="protein sequence ID" value="HIU55180.1"/>
    <property type="molecule type" value="Genomic_DNA"/>
</dbReference>
<evidence type="ECO:0000256" key="2">
    <source>
        <dbReference type="ARBA" id="ARBA00022490"/>
    </source>
</evidence>
<keyword evidence="3 9" id="KW-0132">Cell division</keyword>
<keyword evidence="8 9" id="KW-0131">Cell cycle</keyword>
<dbReference type="GO" id="GO:0003677">
    <property type="term" value="F:DNA binding"/>
    <property type="evidence" value="ECO:0007669"/>
    <property type="project" value="UniProtKB-UniRule"/>
</dbReference>
<protein>
    <recommendedName>
        <fullName evidence="9">Tyrosine recombinase XerC</fullName>
    </recommendedName>
</protein>
<dbReference type="InterPro" id="IPR013762">
    <property type="entry name" value="Integrase-like_cat_sf"/>
</dbReference>
<dbReference type="GO" id="GO:0009037">
    <property type="term" value="F:tyrosine-based site-specific recombinase activity"/>
    <property type="evidence" value="ECO:0007669"/>
    <property type="project" value="UniProtKB-UniRule"/>
</dbReference>
<evidence type="ECO:0000313" key="12">
    <source>
        <dbReference type="EMBL" id="HIU55180.1"/>
    </source>
</evidence>
<comment type="similarity">
    <text evidence="9">Belongs to the 'phage' integrase family. XerC subfamily.</text>
</comment>
<comment type="caution">
    <text evidence="12">The sequence shown here is derived from an EMBL/GenBank/DDBJ whole genome shotgun (WGS) entry which is preliminary data.</text>
</comment>
<name>A0A9D1M7E1_9BACT</name>
<feature type="active site" evidence="9">
    <location>
        <position position="170"/>
    </location>
</feature>
<evidence type="ECO:0000256" key="5">
    <source>
        <dbReference type="ARBA" id="ARBA00022908"/>
    </source>
</evidence>
<dbReference type="InterPro" id="IPR050090">
    <property type="entry name" value="Tyrosine_recombinase_XerCD"/>
</dbReference>
<dbReference type="PROSITE" id="PS51898">
    <property type="entry name" value="TYR_RECOMBINASE"/>
    <property type="match status" value="1"/>
</dbReference>
<dbReference type="AlphaFoldDB" id="A0A9D1M7E1"/>
<feature type="active site" description="O-(3'-phospho-DNA)-tyrosine intermediate" evidence="9">
    <location>
        <position position="275"/>
    </location>
</feature>
<keyword evidence="6 9" id="KW-0238">DNA-binding</keyword>
<dbReference type="PANTHER" id="PTHR30349">
    <property type="entry name" value="PHAGE INTEGRASE-RELATED"/>
    <property type="match status" value="1"/>
</dbReference>
<accession>A0A9D1M7E1</accession>
<reference evidence="12" key="2">
    <citation type="journal article" date="2021" name="PeerJ">
        <title>Extensive microbial diversity within the chicken gut microbiome revealed by metagenomics and culture.</title>
        <authorList>
            <person name="Gilroy R."/>
            <person name="Ravi A."/>
            <person name="Getino M."/>
            <person name="Pursley I."/>
            <person name="Horton D.L."/>
            <person name="Alikhan N.F."/>
            <person name="Baker D."/>
            <person name="Gharbi K."/>
            <person name="Hall N."/>
            <person name="Watson M."/>
            <person name="Adriaenssens E.M."/>
            <person name="Foster-Nyarko E."/>
            <person name="Jarju S."/>
            <person name="Secka A."/>
            <person name="Antonio M."/>
            <person name="Oren A."/>
            <person name="Chaudhuri R.R."/>
            <person name="La Ragione R."/>
            <person name="Hildebrand F."/>
            <person name="Pallen M.J."/>
        </authorList>
    </citation>
    <scope>NUCLEOTIDE SEQUENCE</scope>
    <source>
        <strain evidence="12">CHK158-818</strain>
    </source>
</reference>
<comment type="function">
    <text evidence="9">Site-specific tyrosine recombinase, which acts by catalyzing the cutting and rejoining of the recombining DNA molecules. The XerC-XerD complex is essential to convert dimers of the bacterial chromosome into monomers to permit their segregation at cell division. It also contributes to the segregational stability of plasmids.</text>
</comment>
<sequence>MWIESFLRYIQYEKNYSSHTVLSYKNDLNQFEKFAIEQSGSFNVQKIDTPLIREWVISMMEQQMDPSSISRKMSALRTFFAYLIRKNYLQTDPSKGVRLPKAKKRLPSFVKPTEMDRLIDETDFGTDFTAIRDKLIITMFYSTGIRRAELIGLKEEDVDLFNSTIKVTGKRNKQRIIPFGWELAQMIQTYMKARAQIPREAEENRFFVRESGKPLYEELVYRIVTSRLDSVTTLAKHSPHTLRHSFASAMLNNGAELNSVKELLGHSSLSSTEIYTHITFEELKKNYKQAHPRAE</sequence>
<comment type="subcellular location">
    <subcellularLocation>
        <location evidence="1 9">Cytoplasm</location>
    </subcellularLocation>
</comment>
<feature type="domain" description="Tyr recombinase" evidence="10">
    <location>
        <begin position="105"/>
        <end position="288"/>
    </location>
</feature>
<feature type="active site" evidence="9">
    <location>
        <position position="240"/>
    </location>
</feature>
<evidence type="ECO:0000256" key="9">
    <source>
        <dbReference type="HAMAP-Rule" id="MF_01808"/>
    </source>
</evidence>
<evidence type="ECO:0000256" key="4">
    <source>
        <dbReference type="ARBA" id="ARBA00022829"/>
    </source>
</evidence>
<dbReference type="Proteomes" id="UP000824112">
    <property type="component" value="Unassembled WGS sequence"/>
</dbReference>
<dbReference type="GO" id="GO:0006313">
    <property type="term" value="P:DNA transposition"/>
    <property type="evidence" value="ECO:0007669"/>
    <property type="project" value="UniProtKB-UniRule"/>
</dbReference>
<dbReference type="InterPro" id="IPR002104">
    <property type="entry name" value="Integrase_catalytic"/>
</dbReference>
<keyword evidence="7 9" id="KW-0233">DNA recombination</keyword>
<keyword evidence="5 9" id="KW-0229">DNA integration</keyword>
<dbReference type="GO" id="GO:0007059">
    <property type="term" value="P:chromosome segregation"/>
    <property type="evidence" value="ECO:0007669"/>
    <property type="project" value="UniProtKB-UniRule"/>
</dbReference>
<dbReference type="GO" id="GO:0005737">
    <property type="term" value="C:cytoplasm"/>
    <property type="evidence" value="ECO:0007669"/>
    <property type="project" value="UniProtKB-SubCell"/>
</dbReference>
<reference evidence="12" key="1">
    <citation type="submission" date="2020-10" db="EMBL/GenBank/DDBJ databases">
        <authorList>
            <person name="Gilroy R."/>
        </authorList>
    </citation>
    <scope>NUCLEOTIDE SEQUENCE</scope>
    <source>
        <strain evidence="12">CHK158-818</strain>
    </source>
</reference>
<comment type="subunit">
    <text evidence="9">Forms a cyclic heterotetrameric complex composed of two molecules of XerC and two molecules of XerD.</text>
</comment>
<dbReference type="Pfam" id="PF02899">
    <property type="entry name" value="Phage_int_SAM_1"/>
    <property type="match status" value="1"/>
</dbReference>
<feature type="domain" description="Core-binding (CB)" evidence="11">
    <location>
        <begin position="1"/>
        <end position="84"/>
    </location>
</feature>
<gene>
    <name evidence="9" type="primary">xerC</name>
    <name evidence="12" type="ORF">IAB03_05165</name>
</gene>
<dbReference type="HAMAP" id="MF_01808">
    <property type="entry name" value="Recomb_XerC_XerD"/>
    <property type="match status" value="1"/>
</dbReference>
<evidence type="ECO:0000256" key="6">
    <source>
        <dbReference type="ARBA" id="ARBA00023125"/>
    </source>
</evidence>
<feature type="active site" evidence="9">
    <location>
        <position position="243"/>
    </location>
</feature>